<dbReference type="GO" id="GO:0003899">
    <property type="term" value="F:DNA-directed RNA polymerase activity"/>
    <property type="evidence" value="ECO:0007669"/>
    <property type="project" value="UniProtKB-EC"/>
</dbReference>
<dbReference type="Gene3D" id="1.10.150.20">
    <property type="entry name" value="5' to 3' exonuclease, C-terminal subdomain"/>
    <property type="match status" value="1"/>
</dbReference>
<dbReference type="Pfam" id="PF14700">
    <property type="entry name" value="RPOL_N"/>
    <property type="match status" value="1"/>
</dbReference>
<evidence type="ECO:0000256" key="1">
    <source>
        <dbReference type="ARBA" id="ARBA00009493"/>
    </source>
</evidence>
<evidence type="ECO:0000256" key="8">
    <source>
        <dbReference type="ARBA" id="ARBA00048552"/>
    </source>
</evidence>
<dbReference type="EC" id="2.7.7.6" evidence="2 9"/>
<keyword evidence="3 9" id="KW-0240">DNA-directed RNA polymerase</keyword>
<dbReference type="Gene3D" id="1.10.287.280">
    <property type="match status" value="1"/>
</dbReference>
<accession>A0AAF0K8I1</accession>
<keyword evidence="7" id="KW-1195">Viral transcription</keyword>
<dbReference type="GO" id="GO:0000428">
    <property type="term" value="C:DNA-directed RNA polymerase complex"/>
    <property type="evidence" value="ECO:0007669"/>
    <property type="project" value="UniProtKB-KW"/>
</dbReference>
<dbReference type="InterPro" id="IPR002092">
    <property type="entry name" value="DNA-dir_Rpol_phage-type"/>
</dbReference>
<dbReference type="InterPro" id="IPR043502">
    <property type="entry name" value="DNA/RNA_pol_sf"/>
</dbReference>
<evidence type="ECO:0000256" key="6">
    <source>
        <dbReference type="ARBA" id="ARBA00023163"/>
    </source>
</evidence>
<evidence type="ECO:0000256" key="2">
    <source>
        <dbReference type="ARBA" id="ARBA00012418"/>
    </source>
</evidence>
<dbReference type="InterPro" id="IPR037159">
    <property type="entry name" value="RNA_POL_N_sf"/>
</dbReference>
<dbReference type="PROSITE" id="PS00489">
    <property type="entry name" value="RNA_POL_PHAGE_2"/>
    <property type="match status" value="1"/>
</dbReference>
<dbReference type="SMART" id="SM01311">
    <property type="entry name" value="RPOL_N"/>
    <property type="match status" value="1"/>
</dbReference>
<dbReference type="EMBL" id="OQ622093">
    <property type="protein sequence ID" value="WGH28271.1"/>
    <property type="molecule type" value="Genomic_DNA"/>
</dbReference>
<comment type="similarity">
    <text evidence="1 9">Belongs to the phage and mitochondrial RNA polymerase family.</text>
</comment>
<dbReference type="PROSITE" id="PS00900">
    <property type="entry name" value="RNA_POL_PHAGE_1"/>
    <property type="match status" value="1"/>
</dbReference>
<dbReference type="GO" id="GO:0019083">
    <property type="term" value="P:viral transcription"/>
    <property type="evidence" value="ECO:0007669"/>
    <property type="project" value="UniProtKB-KW"/>
</dbReference>
<comment type="catalytic activity">
    <reaction evidence="8 9">
        <text>RNA(n) + a ribonucleoside 5'-triphosphate = RNA(n+1) + diphosphate</text>
        <dbReference type="Rhea" id="RHEA:21248"/>
        <dbReference type="Rhea" id="RHEA-COMP:14527"/>
        <dbReference type="Rhea" id="RHEA-COMP:17342"/>
        <dbReference type="ChEBI" id="CHEBI:33019"/>
        <dbReference type="ChEBI" id="CHEBI:61557"/>
        <dbReference type="ChEBI" id="CHEBI:140395"/>
        <dbReference type="EC" id="2.7.7.6"/>
    </reaction>
</comment>
<evidence type="ECO:0000256" key="7">
    <source>
        <dbReference type="ARBA" id="ARBA00023314"/>
    </source>
</evidence>
<dbReference type="PANTHER" id="PTHR10102">
    <property type="entry name" value="DNA-DIRECTED RNA POLYMERASE, MITOCHONDRIAL"/>
    <property type="match status" value="1"/>
</dbReference>
<keyword evidence="5 9" id="KW-0548">Nucleotidyltransferase</keyword>
<dbReference type="InterPro" id="IPR029262">
    <property type="entry name" value="RPOL_N"/>
</dbReference>
<evidence type="ECO:0000256" key="9">
    <source>
        <dbReference type="RuleBase" id="RU003805"/>
    </source>
</evidence>
<evidence type="ECO:0000313" key="11">
    <source>
        <dbReference type="EMBL" id="WGH28271.1"/>
    </source>
</evidence>
<gene>
    <name evidence="11" type="ORF">10P302A_gene0011</name>
</gene>
<organism evidence="11 12">
    <name type="scientific">Pseudomonas phage 10P302A</name>
    <dbReference type="NCBI Taxonomy" id="3038233"/>
    <lineage>
        <taxon>Viruses</taxon>
        <taxon>Duplodnaviria</taxon>
        <taxon>Heunggongvirae</taxon>
        <taxon>Uroviricota</taxon>
        <taxon>Caudoviricetes</taxon>
        <taxon>Autographivirales</taxon>
        <taxon>Autotranscriptaviridae</taxon>
        <taxon>Studiervirinae</taxon>
        <taxon>Cankvirus</taxon>
        <taxon>Cankvirus cv10P302A</taxon>
    </lineage>
</organism>
<name>A0AAF0K8I1_9CAUD</name>
<dbReference type="GO" id="GO:0003677">
    <property type="term" value="F:DNA binding"/>
    <property type="evidence" value="ECO:0007669"/>
    <property type="project" value="InterPro"/>
</dbReference>
<evidence type="ECO:0000256" key="3">
    <source>
        <dbReference type="ARBA" id="ARBA00022478"/>
    </source>
</evidence>
<dbReference type="InterPro" id="IPR046950">
    <property type="entry name" value="DNA-dir_Rpol_C_phage-type"/>
</dbReference>
<keyword evidence="4 9" id="KW-0808">Transferase</keyword>
<dbReference type="InterPro" id="IPR024075">
    <property type="entry name" value="DNA-dir_RNA_pol_helix_hairp_sf"/>
</dbReference>
<dbReference type="GO" id="GO:0006351">
    <property type="term" value="P:DNA-templated transcription"/>
    <property type="evidence" value="ECO:0007669"/>
    <property type="project" value="InterPro"/>
</dbReference>
<protein>
    <recommendedName>
        <fullName evidence="2 9">DNA-directed RNA polymerase</fullName>
        <ecNumber evidence="2 9">2.7.7.6</ecNumber>
    </recommendedName>
</protein>
<dbReference type="Proteomes" id="UP001240123">
    <property type="component" value="Segment"/>
</dbReference>
<dbReference type="SUPFAM" id="SSF56672">
    <property type="entry name" value="DNA/RNA polymerases"/>
    <property type="match status" value="1"/>
</dbReference>
<feature type="domain" description="DNA-directed RNA polymerase N-terminal" evidence="10">
    <location>
        <begin position="31"/>
        <end position="327"/>
    </location>
</feature>
<evidence type="ECO:0000313" key="12">
    <source>
        <dbReference type="Proteomes" id="UP001240123"/>
    </source>
</evidence>
<keyword evidence="12" id="KW-1185">Reference proteome</keyword>
<reference evidence="11" key="1">
    <citation type="submission" date="2023-03" db="EMBL/GenBank/DDBJ databases">
        <authorList>
            <person name="Chen D."/>
        </authorList>
    </citation>
    <scope>NUCLEOTIDE SEQUENCE</scope>
</reference>
<dbReference type="Pfam" id="PF00940">
    <property type="entry name" value="RNA_pol"/>
    <property type="match status" value="1"/>
</dbReference>
<evidence type="ECO:0000256" key="5">
    <source>
        <dbReference type="ARBA" id="ARBA00022695"/>
    </source>
</evidence>
<dbReference type="PANTHER" id="PTHR10102:SF0">
    <property type="entry name" value="DNA-DIRECTED RNA POLYMERASE, MITOCHONDRIAL"/>
    <property type="match status" value="1"/>
</dbReference>
<evidence type="ECO:0000259" key="10">
    <source>
        <dbReference type="SMART" id="SM01311"/>
    </source>
</evidence>
<evidence type="ECO:0000256" key="4">
    <source>
        <dbReference type="ARBA" id="ARBA00022679"/>
    </source>
</evidence>
<dbReference type="Gene3D" id="1.10.1320.10">
    <property type="entry name" value="DNA-directed RNA polymerase, N-terminal domain"/>
    <property type="match status" value="1"/>
</dbReference>
<proteinExistence type="inferred from homology"/>
<dbReference type="Gene3D" id="1.10.287.260">
    <property type="match status" value="1"/>
</dbReference>
<keyword evidence="6 9" id="KW-0804">Transcription</keyword>
<comment type="function">
    <text evidence="9">DNA-dependent RNA polymerase catalyzes the transcription of DNA into RNA using the four ribonucleoside triphosphates as substrates.</text>
</comment>
<sequence>MIPERHDFADIATSSFAFNSLSSIYGPELAAEQLRLEHEAYTLGEERFHRQMERQMERGEFSDNIAAQPLLGTLVPKMSAAITAWIDHQANKGRGRKHVSFAAAQQMNPDTMAAITIRYVLNIIAQRRGGAPTVTEMSIAVGGALEDEARYGRIRVLEAEHFKNAIAPALAKRNGMTYKKAYMERVEESMLQKGELAQPWVDWNIADTDVRFHMGIRMLELLIESTQLIEVRRDHAGDKKNDGEYIFLKSEWAEKIQSRAFALAGITPQYQPCIVPPKPWKGLQGGGYWAKGRKPLTFIRLNGRVAKERYRDVEMPAVYRAVNIAQQTAWAVNRKVLEVANAVMQWKNVQIKEFPTTERQPLPVKPHDIDTNEVALKAWKKEAASVYRKDAARVSRRLAYEFSLEQANKFSEYEAIYFPYNLDWRGRVYAVPAFNPQSNDMTKGILQAAHGEPVGEEGIEWLMIHGANTAGVDKVPFPERKQWVKDHEDLILAIAKDPLNVTDWMGMDSPFCFLAFCFEWAGVKAHGKDWVSALPLAFDGSCSGIQHFSAMLRDERGGRAVNLVPSEQVQDIYKLVSDEVEIALQWDLKYGTDDWSETLIDESNGEIREVRRLGTKTLATAWLTYGMSRKVTKRSVMTLAYGSKAYGFADQVREDIVKKAIDNDEGHMFTNPGEASRYMAGKIWDSVSVVVVAAVEAMNWLQKAAKLLAAEVKDKKTKEVLKPAMPVYWTTPDGFPVWQEYKINPTKRIDLMFLSDVRIQATVILRGDGTSKINARKQESGISPNFVHSQDGSHLRKTVVHGHDHHGIRFFALIHDSFGTIPAKAGAMFRAVRETMVETYENNNVLADFREQFMEQLHESQLDKMPELPKMGTLNIRDILKSDFAFA</sequence>